<feature type="signal peptide" evidence="3">
    <location>
        <begin position="1"/>
        <end position="18"/>
    </location>
</feature>
<reference evidence="4" key="1">
    <citation type="submission" date="2021-03" db="EMBL/GenBank/DDBJ databases">
        <title>Complete Genome of Pseudoalteromonas xiamenensis STKMTI.2, a new potential marine bacterium producing anti-Vibrio compounds.</title>
        <authorList>
            <person name="Handayani D.P."/>
            <person name="Isnansetyo A."/>
            <person name="Istiqomah I."/>
            <person name="Jumina J."/>
        </authorList>
    </citation>
    <scope>NUCLEOTIDE SEQUENCE</scope>
    <source>
        <strain evidence="4">STKMTI.2</strain>
    </source>
</reference>
<protein>
    <submittedName>
        <fullName evidence="4">DUF2057 domain-containing protein</fullName>
    </submittedName>
</protein>
<dbReference type="EMBL" id="CP072133">
    <property type="protein sequence ID" value="QTH70214.1"/>
    <property type="molecule type" value="Genomic_DNA"/>
</dbReference>
<dbReference type="PANTHER" id="PTHR38108:SF1">
    <property type="entry name" value="UPF0319 PROTEIN YCCT"/>
    <property type="match status" value="1"/>
</dbReference>
<feature type="chain" id="PRO_5037524546" evidence="3">
    <location>
        <begin position="19"/>
        <end position="197"/>
    </location>
</feature>
<keyword evidence="2 3" id="KW-0732">Signal</keyword>
<sequence length="197" mass="22456">MRRIIFVTGLLFCAVSHAATINFPEEFYPLQVDEKTIEHSWFSKIRTLSLTPGHYKLKLKYSDLYELGYDEHEVVESAPFWVDLEIPKEGTYRIRFSRAESIEKARRFAKQPLITLRAENNGEDTQVNAVAEPVMEQVEAPIAPIATLRPESSTKPANVRAPNAPIAAPPTPAVMLEFWWQQASQAERAEFLKRIGQ</sequence>
<accession>A0A975DEQ9</accession>
<dbReference type="AlphaFoldDB" id="A0A975DEQ9"/>
<evidence type="ECO:0000256" key="1">
    <source>
        <dbReference type="ARBA" id="ARBA00008490"/>
    </source>
</evidence>
<keyword evidence="5" id="KW-1185">Reference proteome</keyword>
<dbReference type="InterPro" id="IPR018635">
    <property type="entry name" value="UPF0319"/>
</dbReference>
<comment type="similarity">
    <text evidence="1">Belongs to the UPF0319 family.</text>
</comment>
<organism evidence="4 5">
    <name type="scientific">Pseudoalteromonas xiamenensis</name>
    <dbReference type="NCBI Taxonomy" id="882626"/>
    <lineage>
        <taxon>Bacteria</taxon>
        <taxon>Pseudomonadati</taxon>
        <taxon>Pseudomonadota</taxon>
        <taxon>Gammaproteobacteria</taxon>
        <taxon>Alteromonadales</taxon>
        <taxon>Pseudoalteromonadaceae</taxon>
        <taxon>Pseudoalteromonas</taxon>
    </lineage>
</organism>
<gene>
    <name evidence="4" type="ORF">J5O05_09160</name>
</gene>
<dbReference type="Pfam" id="PF09829">
    <property type="entry name" value="DUF2057"/>
    <property type="match status" value="1"/>
</dbReference>
<evidence type="ECO:0000256" key="3">
    <source>
        <dbReference type="SAM" id="SignalP"/>
    </source>
</evidence>
<dbReference type="KEGG" id="pxi:J5O05_09160"/>
<name>A0A975DEQ9_9GAMM</name>
<dbReference type="Proteomes" id="UP000664904">
    <property type="component" value="Chromosome"/>
</dbReference>
<dbReference type="PANTHER" id="PTHR38108">
    <property type="entry name" value="UPF0319 PROTEIN YCCT"/>
    <property type="match status" value="1"/>
</dbReference>
<evidence type="ECO:0000256" key="2">
    <source>
        <dbReference type="ARBA" id="ARBA00022729"/>
    </source>
</evidence>
<evidence type="ECO:0000313" key="5">
    <source>
        <dbReference type="Proteomes" id="UP000664904"/>
    </source>
</evidence>
<dbReference type="RefSeq" id="WP_208841810.1">
    <property type="nucleotide sequence ID" value="NZ_CP072133.1"/>
</dbReference>
<evidence type="ECO:0000313" key="4">
    <source>
        <dbReference type="EMBL" id="QTH70214.1"/>
    </source>
</evidence>
<proteinExistence type="inferred from homology"/>